<dbReference type="EMBL" id="JAFBXF010000018">
    <property type="protein sequence ID" value="MBM2419427.1"/>
    <property type="molecule type" value="Genomic_DNA"/>
</dbReference>
<dbReference type="AlphaFoldDB" id="A0A9Q2NVS6"/>
<dbReference type="Pfam" id="PF03432">
    <property type="entry name" value="Relaxase"/>
    <property type="match status" value="1"/>
</dbReference>
<dbReference type="InterPro" id="IPR005094">
    <property type="entry name" value="Endonuclease_MobA/VirD2"/>
</dbReference>
<gene>
    <name evidence="2" type="ORF">JQX41_20760</name>
    <name evidence="3" type="ORF">JQX48_20780</name>
</gene>
<evidence type="ECO:0000313" key="4">
    <source>
        <dbReference type="Proteomes" id="UP000755667"/>
    </source>
</evidence>
<protein>
    <submittedName>
        <fullName evidence="2">Relaxase/mobilization nuclease domain-containing protein</fullName>
    </submittedName>
</protein>
<dbReference type="RefSeq" id="WP_203276051.1">
    <property type="nucleotide sequence ID" value="NZ_JAFBWU010000018.1"/>
</dbReference>
<sequence length="148" mass="16517">MIGEAIKKEGAKGSGGGADAFKPGVAYVCGKATRVALRNIASADWQDAAVDMCLTSELNSRVRKPYYHLVLSWHELEQPTDEQMVEAADHMIRSLGLEDHQIVIGTHHDTKRRHIHLVCNTVHPITGKVWSKSNDHLRIEKACREIEL</sequence>
<evidence type="ECO:0000313" key="2">
    <source>
        <dbReference type="EMBL" id="MBM2414756.1"/>
    </source>
</evidence>
<dbReference type="Proteomes" id="UP000755667">
    <property type="component" value="Unassembled WGS sequence"/>
</dbReference>
<comment type="caution">
    <text evidence="2">The sequence shown here is derived from an EMBL/GenBank/DDBJ whole genome shotgun (WGS) entry which is preliminary data.</text>
</comment>
<feature type="domain" description="MobA/VirD2-like nuclease" evidence="1">
    <location>
        <begin position="30"/>
        <end position="147"/>
    </location>
</feature>
<keyword evidence="5" id="KW-1185">Reference proteome</keyword>
<organism evidence="2 4">
    <name type="scientific">Marivita cryptomonadis</name>
    <dbReference type="NCBI Taxonomy" id="505252"/>
    <lineage>
        <taxon>Bacteria</taxon>
        <taxon>Pseudomonadati</taxon>
        <taxon>Pseudomonadota</taxon>
        <taxon>Alphaproteobacteria</taxon>
        <taxon>Rhodobacterales</taxon>
        <taxon>Roseobacteraceae</taxon>
        <taxon>Marivita</taxon>
    </lineage>
</organism>
<dbReference type="EMBL" id="JAFBXE010000018">
    <property type="protein sequence ID" value="MBM2414756.1"/>
    <property type="molecule type" value="Genomic_DNA"/>
</dbReference>
<dbReference type="Proteomes" id="UP000809440">
    <property type="component" value="Unassembled WGS sequence"/>
</dbReference>
<accession>A0A9Q2NVS6</accession>
<name>A0A9Q2NVS6_9RHOB</name>
<proteinExistence type="predicted"/>
<reference evidence="2 5" key="1">
    <citation type="submission" date="2021-01" db="EMBL/GenBank/DDBJ databases">
        <title>Diatom-associated Roseobacters Show Island Model of Population Structure.</title>
        <authorList>
            <person name="Qu L."/>
            <person name="Feng X."/>
            <person name="Chen Y."/>
            <person name="Li L."/>
            <person name="Wang X."/>
            <person name="Hu Z."/>
            <person name="Wang H."/>
            <person name="Luo H."/>
        </authorList>
    </citation>
    <scope>NUCLEOTIDE SEQUENCE</scope>
    <source>
        <strain evidence="3 5">CC28-63</strain>
        <strain evidence="2">CC28-69</strain>
    </source>
</reference>
<evidence type="ECO:0000259" key="1">
    <source>
        <dbReference type="Pfam" id="PF03432"/>
    </source>
</evidence>
<evidence type="ECO:0000313" key="3">
    <source>
        <dbReference type="EMBL" id="MBM2419427.1"/>
    </source>
</evidence>
<feature type="non-terminal residue" evidence="2">
    <location>
        <position position="148"/>
    </location>
</feature>
<evidence type="ECO:0000313" key="5">
    <source>
        <dbReference type="Proteomes" id="UP000809440"/>
    </source>
</evidence>